<feature type="non-terminal residue" evidence="2">
    <location>
        <position position="112"/>
    </location>
</feature>
<evidence type="ECO:0000256" key="1">
    <source>
        <dbReference type="SAM" id="MobiDB-lite"/>
    </source>
</evidence>
<gene>
    <name evidence="2" type="ORF">L195_g059064</name>
</gene>
<reference evidence="2 3" key="2">
    <citation type="journal article" date="2017" name="Front. Plant Sci.">
        <title>Gene Classification and Mining of Molecular Markers Useful in Red Clover (Trifolium pratense) Breeding.</title>
        <authorList>
            <person name="Istvanek J."/>
            <person name="Dluhosova J."/>
            <person name="Dluhos P."/>
            <person name="Patkova L."/>
            <person name="Nedelnik J."/>
            <person name="Repkova J."/>
        </authorList>
    </citation>
    <scope>NUCLEOTIDE SEQUENCE [LARGE SCALE GENOMIC DNA]</scope>
    <source>
        <strain evidence="3">cv. Tatra</strain>
        <tissue evidence="2">Young leaves</tissue>
    </source>
</reference>
<feature type="compositionally biased region" description="Basic and acidic residues" evidence="1">
    <location>
        <begin position="31"/>
        <end position="42"/>
    </location>
</feature>
<evidence type="ECO:0000313" key="2">
    <source>
        <dbReference type="EMBL" id="PNX58183.1"/>
    </source>
</evidence>
<feature type="region of interest" description="Disordered" evidence="1">
    <location>
        <begin position="22"/>
        <end position="112"/>
    </location>
</feature>
<dbReference type="AlphaFoldDB" id="A0A2K3JVV4"/>
<keyword evidence="2" id="KW-0695">RNA-directed DNA polymerase</keyword>
<keyword evidence="2" id="KW-0808">Transferase</keyword>
<evidence type="ECO:0000313" key="3">
    <source>
        <dbReference type="Proteomes" id="UP000236291"/>
    </source>
</evidence>
<name>A0A2K3JVV4_TRIPR</name>
<organism evidence="2 3">
    <name type="scientific">Trifolium pratense</name>
    <name type="common">Red clover</name>
    <dbReference type="NCBI Taxonomy" id="57577"/>
    <lineage>
        <taxon>Eukaryota</taxon>
        <taxon>Viridiplantae</taxon>
        <taxon>Streptophyta</taxon>
        <taxon>Embryophyta</taxon>
        <taxon>Tracheophyta</taxon>
        <taxon>Spermatophyta</taxon>
        <taxon>Magnoliopsida</taxon>
        <taxon>eudicotyledons</taxon>
        <taxon>Gunneridae</taxon>
        <taxon>Pentapetalae</taxon>
        <taxon>rosids</taxon>
        <taxon>fabids</taxon>
        <taxon>Fabales</taxon>
        <taxon>Fabaceae</taxon>
        <taxon>Papilionoideae</taxon>
        <taxon>50 kb inversion clade</taxon>
        <taxon>NPAAA clade</taxon>
        <taxon>Hologalegina</taxon>
        <taxon>IRL clade</taxon>
        <taxon>Trifolieae</taxon>
        <taxon>Trifolium</taxon>
    </lineage>
</organism>
<dbReference type="EMBL" id="ASHM01126566">
    <property type="protein sequence ID" value="PNX58183.1"/>
    <property type="molecule type" value="Genomic_DNA"/>
</dbReference>
<accession>A0A2K3JVV4</accession>
<reference evidence="2 3" key="1">
    <citation type="journal article" date="2014" name="Am. J. Bot.">
        <title>Genome assembly and annotation for red clover (Trifolium pratense; Fabaceae).</title>
        <authorList>
            <person name="Istvanek J."/>
            <person name="Jaros M."/>
            <person name="Krenek A."/>
            <person name="Repkova J."/>
        </authorList>
    </citation>
    <scope>NUCLEOTIDE SEQUENCE [LARGE SCALE GENOMIC DNA]</scope>
    <source>
        <strain evidence="3">cv. Tatra</strain>
        <tissue evidence="2">Young leaves</tissue>
    </source>
</reference>
<sequence>MHVKFDDKEPDRMSELVEGVSNMQISEDESLEHPSFSERLEFSESLEVQAPTEPEIQNNVTVPEPETLILSDEEDEVPRSSFKYKSSHPEELIIGNKDSPRKTRSSFRNEES</sequence>
<dbReference type="GO" id="GO:0003964">
    <property type="term" value="F:RNA-directed DNA polymerase activity"/>
    <property type="evidence" value="ECO:0007669"/>
    <property type="project" value="UniProtKB-KW"/>
</dbReference>
<comment type="caution">
    <text evidence="2">The sequence shown here is derived from an EMBL/GenBank/DDBJ whole genome shotgun (WGS) entry which is preliminary data.</text>
</comment>
<protein>
    <submittedName>
        <fullName evidence="2">Putative reverse transcriptase (RNA-dependent DNA polymerase)</fullName>
    </submittedName>
</protein>
<proteinExistence type="predicted"/>
<dbReference type="Proteomes" id="UP000236291">
    <property type="component" value="Unassembled WGS sequence"/>
</dbReference>
<keyword evidence="2" id="KW-0548">Nucleotidyltransferase</keyword>